<dbReference type="AlphaFoldDB" id="E6MN35"/>
<name>E6MN35_9BACT</name>
<sequence length="42" mass="5239">MKFLHDYFEKLFNEDGHLSCLFSWWLFYGQMKPSVGQYFLRE</sequence>
<evidence type="ECO:0000313" key="1">
    <source>
        <dbReference type="EMBL" id="EFV04960.1"/>
    </source>
</evidence>
<dbReference type="STRING" id="888832.HMPREF9420_0903"/>
<evidence type="ECO:0000313" key="2">
    <source>
        <dbReference type="Proteomes" id="UP000003874"/>
    </source>
</evidence>
<keyword evidence="2" id="KW-1185">Reference proteome</keyword>
<dbReference type="Proteomes" id="UP000003874">
    <property type="component" value="Unassembled WGS sequence"/>
</dbReference>
<accession>E6MN35</accession>
<comment type="caution">
    <text evidence="1">The sequence shown here is derived from an EMBL/GenBank/DDBJ whole genome shotgun (WGS) entry which is preliminary data.</text>
</comment>
<reference evidence="1 2" key="1">
    <citation type="submission" date="2010-12" db="EMBL/GenBank/DDBJ databases">
        <authorList>
            <person name="Muzny D."/>
            <person name="Qin X."/>
            <person name="Deng J."/>
            <person name="Jiang H."/>
            <person name="Liu Y."/>
            <person name="Qu J."/>
            <person name="Song X.-Z."/>
            <person name="Zhang L."/>
            <person name="Thornton R."/>
            <person name="Coyle M."/>
            <person name="Francisco L."/>
            <person name="Jackson L."/>
            <person name="Javaid M."/>
            <person name="Korchina V."/>
            <person name="Kovar C."/>
            <person name="Mata R."/>
            <person name="Mathew T."/>
            <person name="Ngo R."/>
            <person name="Nguyen L."/>
            <person name="Nguyen N."/>
            <person name="Okwuonu G."/>
            <person name="Ongeri F."/>
            <person name="Pham C."/>
            <person name="Simmons D."/>
            <person name="Wilczek-Boney K."/>
            <person name="Hale W."/>
            <person name="Jakkamsetti A."/>
            <person name="Pham P."/>
            <person name="Ruth R."/>
            <person name="San Lucas F."/>
            <person name="Warren J."/>
            <person name="Zhang J."/>
            <person name="Zhao Z."/>
            <person name="Zhou C."/>
            <person name="Zhu D."/>
            <person name="Lee S."/>
            <person name="Bess C."/>
            <person name="Blankenburg K."/>
            <person name="Forbes L."/>
            <person name="Fu Q."/>
            <person name="Gubbala S."/>
            <person name="Hirani K."/>
            <person name="Jayaseelan J.C."/>
            <person name="Lara F."/>
            <person name="Munidasa M."/>
            <person name="Palculict T."/>
            <person name="Patil S."/>
            <person name="Pu L.-L."/>
            <person name="Saada N."/>
            <person name="Tang L."/>
            <person name="Weissenberger G."/>
            <person name="Zhu Y."/>
            <person name="Hemphill L."/>
            <person name="Shang Y."/>
            <person name="Youmans B."/>
            <person name="Ayvaz T."/>
            <person name="Ross M."/>
            <person name="Santibanez J."/>
            <person name="Aqrawi P."/>
            <person name="Gross S."/>
            <person name="Joshi V."/>
            <person name="Fowler G."/>
            <person name="Nazareth L."/>
            <person name="Reid J."/>
            <person name="Worley K."/>
            <person name="Petrosino J."/>
            <person name="Highlander S."/>
            <person name="Gibbs R."/>
        </authorList>
    </citation>
    <scope>NUCLEOTIDE SEQUENCE [LARGE SCALE GENOMIC DNA]</scope>
    <source>
        <strain evidence="1 2">DSM 15606</strain>
    </source>
</reference>
<proteinExistence type="predicted"/>
<dbReference type="EMBL" id="AEQO01000101">
    <property type="protein sequence ID" value="EFV04960.1"/>
    <property type="molecule type" value="Genomic_DNA"/>
</dbReference>
<dbReference type="HOGENOM" id="CLU_3255937_0_0_10"/>
<organism evidence="1 2">
    <name type="scientific">Segatella salivae DSM 15606</name>
    <dbReference type="NCBI Taxonomy" id="888832"/>
    <lineage>
        <taxon>Bacteria</taxon>
        <taxon>Pseudomonadati</taxon>
        <taxon>Bacteroidota</taxon>
        <taxon>Bacteroidia</taxon>
        <taxon>Bacteroidales</taxon>
        <taxon>Prevotellaceae</taxon>
        <taxon>Segatella</taxon>
    </lineage>
</organism>
<gene>
    <name evidence="1" type="ORF">HMPREF9420_0903</name>
</gene>
<protein>
    <submittedName>
        <fullName evidence="1">Uncharacterized protein</fullName>
    </submittedName>
</protein>